<keyword evidence="2" id="KW-1185">Reference proteome</keyword>
<dbReference type="OrthoDB" id="3638028at2"/>
<dbReference type="SUPFAM" id="SSF56112">
    <property type="entry name" value="Protein kinase-like (PK-like)"/>
    <property type="match status" value="1"/>
</dbReference>
<organism evidence="1 2">
    <name type="scientific">Amycolatopsis albispora</name>
    <dbReference type="NCBI Taxonomy" id="1804986"/>
    <lineage>
        <taxon>Bacteria</taxon>
        <taxon>Bacillati</taxon>
        <taxon>Actinomycetota</taxon>
        <taxon>Actinomycetes</taxon>
        <taxon>Pseudonocardiales</taxon>
        <taxon>Pseudonocardiaceae</taxon>
        <taxon>Amycolatopsis</taxon>
    </lineage>
</organism>
<gene>
    <name evidence="1" type="ORF">A4R43_40235</name>
</gene>
<accession>A0A344LIP2</accession>
<reference evidence="1 2" key="1">
    <citation type="submission" date="2016-04" db="EMBL/GenBank/DDBJ databases">
        <title>Complete genome sequence and analysis of deep-sea sediment isolate, Amycolatopsis sp. WP1.</title>
        <authorList>
            <person name="Wang H."/>
            <person name="Chen S."/>
            <person name="Wu Q."/>
        </authorList>
    </citation>
    <scope>NUCLEOTIDE SEQUENCE [LARGE SCALE GENOMIC DNA]</scope>
    <source>
        <strain evidence="1 2">WP1</strain>
    </source>
</reference>
<evidence type="ECO:0000313" key="1">
    <source>
        <dbReference type="EMBL" id="AXB47916.1"/>
    </source>
</evidence>
<dbReference type="Gene3D" id="1.10.510.10">
    <property type="entry name" value="Transferase(Phosphotransferase) domain 1"/>
    <property type="match status" value="1"/>
</dbReference>
<dbReference type="GO" id="GO:0016773">
    <property type="term" value="F:phosphotransferase activity, alcohol group as acceptor"/>
    <property type="evidence" value="ECO:0007669"/>
    <property type="project" value="InterPro"/>
</dbReference>
<name>A0A344LIP2_9PSEU</name>
<dbReference type="Pfam" id="PF04655">
    <property type="entry name" value="APH_6_hur"/>
    <property type="match status" value="1"/>
</dbReference>
<sequence length="298" mass="32639">MDGMTTSIVLPDSSRARLLHRFGAAAAGWCDELDALIAEFAAAWRLRPLELLPAGSNSVVLRCESDEHGQAVLKLTPDPEVARQEATALRGWWGVPYVVDLLEADPGRGAVLLEWLPEPEPLADADWSLEEVVPLLTALRVAPPDGAELPTLTERVGFLFDLMDGRARELPSLHFLPGLLAESRAACLELAEGGPIGLVHGDLHAGNVVRTGGRLVAIDPRPCLGDQAIDLVDWALDGTTDEETARRRVDLLSERIPGVDRDRLWAWCRGFAAAIAVSLLRHRPDDPWGRFMLDWARR</sequence>
<dbReference type="Proteomes" id="UP000250434">
    <property type="component" value="Chromosome"/>
</dbReference>
<dbReference type="AlphaFoldDB" id="A0A344LIP2"/>
<dbReference type="InterPro" id="IPR006748">
    <property type="entry name" value="NH2Glyco/OHUrea_AB-resist_kin"/>
</dbReference>
<evidence type="ECO:0008006" key="3">
    <source>
        <dbReference type="Google" id="ProtNLM"/>
    </source>
</evidence>
<protein>
    <recommendedName>
        <fullName evidence="3">Aminoglycoside phosphotransferase</fullName>
    </recommendedName>
</protein>
<dbReference type="KEGG" id="aab:A4R43_40235"/>
<dbReference type="EMBL" id="CP015163">
    <property type="protein sequence ID" value="AXB47916.1"/>
    <property type="molecule type" value="Genomic_DNA"/>
</dbReference>
<dbReference type="GO" id="GO:0019748">
    <property type="term" value="P:secondary metabolic process"/>
    <property type="evidence" value="ECO:0007669"/>
    <property type="project" value="InterPro"/>
</dbReference>
<evidence type="ECO:0000313" key="2">
    <source>
        <dbReference type="Proteomes" id="UP000250434"/>
    </source>
</evidence>
<dbReference type="InterPro" id="IPR011009">
    <property type="entry name" value="Kinase-like_dom_sf"/>
</dbReference>
<proteinExistence type="predicted"/>